<dbReference type="Proteomes" id="UP000827872">
    <property type="component" value="Linkage Group LG09"/>
</dbReference>
<evidence type="ECO:0000313" key="2">
    <source>
        <dbReference type="Proteomes" id="UP000827872"/>
    </source>
</evidence>
<comment type="caution">
    <text evidence="1">The sequence shown here is derived from an EMBL/GenBank/DDBJ whole genome shotgun (WGS) entry which is preliminary data.</text>
</comment>
<name>A0ACB8FCZ7_9SAUR</name>
<protein>
    <submittedName>
        <fullName evidence="1">Uncharacterized protein</fullName>
    </submittedName>
</protein>
<gene>
    <name evidence="1" type="ORF">K3G42_016171</name>
</gene>
<evidence type="ECO:0000313" key="1">
    <source>
        <dbReference type="EMBL" id="KAH8003270.1"/>
    </source>
</evidence>
<accession>A0ACB8FCZ7</accession>
<dbReference type="EMBL" id="CM037622">
    <property type="protein sequence ID" value="KAH8003270.1"/>
    <property type="molecule type" value="Genomic_DNA"/>
</dbReference>
<proteinExistence type="predicted"/>
<organism evidence="1 2">
    <name type="scientific">Sphaerodactylus townsendi</name>
    <dbReference type="NCBI Taxonomy" id="933632"/>
    <lineage>
        <taxon>Eukaryota</taxon>
        <taxon>Metazoa</taxon>
        <taxon>Chordata</taxon>
        <taxon>Craniata</taxon>
        <taxon>Vertebrata</taxon>
        <taxon>Euteleostomi</taxon>
        <taxon>Lepidosauria</taxon>
        <taxon>Squamata</taxon>
        <taxon>Bifurcata</taxon>
        <taxon>Gekkota</taxon>
        <taxon>Sphaerodactylidae</taxon>
        <taxon>Sphaerodactylus</taxon>
    </lineage>
</organism>
<keyword evidence="2" id="KW-1185">Reference proteome</keyword>
<sequence>MLGQQSRGGRAPRERLAVAQEAEASGSAMLPQLLTPEVEGGECVDDHIPLVTHRSDAWGSCLSILPHGAYGNSAVGIFLSTHCSFPFLTHKFFSNPNCLPTHLFFAASSAGEGTGRLSSYLGVRHAFYCSQQHLIKSLLCDQHAVLAQRSTRQLSGRISRRRVDALETVKLPDLQASFAIRLRAQLQRKPHVQPRYQPASLKSASFQSFPSSVV</sequence>
<reference evidence="1" key="1">
    <citation type="submission" date="2021-08" db="EMBL/GenBank/DDBJ databases">
        <title>The first chromosome-level gecko genome reveals the dynamic sex chromosomes of Neotropical dwarf geckos (Sphaerodactylidae: Sphaerodactylus).</title>
        <authorList>
            <person name="Pinto B.J."/>
            <person name="Keating S.E."/>
            <person name="Gamble T."/>
        </authorList>
    </citation>
    <scope>NUCLEOTIDE SEQUENCE</scope>
    <source>
        <strain evidence="1">TG3544</strain>
    </source>
</reference>